<evidence type="ECO:0000313" key="9">
    <source>
        <dbReference type="Proteomes" id="UP000197092"/>
    </source>
</evidence>
<reference evidence="8 10" key="3">
    <citation type="submission" date="2018-11" db="EMBL/GenBank/DDBJ databases">
        <title>Complete Genome Sequence of Vbrio mediterranei 117-T6: a Potential Pathogen Bacteria Isolated from the Conchocelis of Pyropia.</title>
        <authorList>
            <person name="Liu Q."/>
        </authorList>
    </citation>
    <scope>NUCLEOTIDE SEQUENCE [LARGE SCALE GENOMIC DNA]</scope>
    <source>
        <strain evidence="8 10">117-T6</strain>
    </source>
</reference>
<keyword evidence="1 5" id="KW-0732">Signal</keyword>
<evidence type="ECO:0000313" key="8">
    <source>
        <dbReference type="EMBL" id="AYV22051.1"/>
    </source>
</evidence>
<feature type="chain" id="PRO_5042346087" description="C-type lysozyme inhibitor domain-containing protein" evidence="5">
    <location>
        <begin position="23"/>
        <end position="122"/>
    </location>
</feature>
<organism evidence="8 10">
    <name type="scientific">Vibrio mediterranei</name>
    <dbReference type="NCBI Taxonomy" id="689"/>
    <lineage>
        <taxon>Bacteria</taxon>
        <taxon>Pseudomonadati</taxon>
        <taxon>Pseudomonadota</taxon>
        <taxon>Gammaproteobacteria</taxon>
        <taxon>Vibrionales</taxon>
        <taxon>Vibrionaceae</taxon>
        <taxon>Vibrio</taxon>
    </lineage>
</organism>
<dbReference type="STRING" id="689.VME0621_02424"/>
<accession>A0A2C9PBI1</accession>
<keyword evidence="3" id="KW-0564">Palmitate</keyword>
<evidence type="ECO:0000256" key="3">
    <source>
        <dbReference type="ARBA" id="ARBA00023139"/>
    </source>
</evidence>
<dbReference type="SUPFAM" id="SSF141488">
    <property type="entry name" value="YdhA-like"/>
    <property type="match status" value="1"/>
</dbReference>
<keyword evidence="4" id="KW-0449">Lipoprotein</keyword>
<dbReference type="EMBL" id="CP033577">
    <property type="protein sequence ID" value="AYV22051.1"/>
    <property type="molecule type" value="Genomic_DNA"/>
</dbReference>
<dbReference type="Proteomes" id="UP000197092">
    <property type="component" value="Chromosome 1"/>
</dbReference>
<dbReference type="Pfam" id="PF09864">
    <property type="entry name" value="MliC"/>
    <property type="match status" value="1"/>
</dbReference>
<dbReference type="EMBL" id="CP018308">
    <property type="protein sequence ID" value="ASI90102.1"/>
    <property type="molecule type" value="Genomic_DNA"/>
</dbReference>
<evidence type="ECO:0000256" key="2">
    <source>
        <dbReference type="ARBA" id="ARBA00023136"/>
    </source>
</evidence>
<name>A0A2C9PBI1_9VIBR</name>
<protein>
    <recommendedName>
        <fullName evidence="6">C-type lysozyme inhibitor domain-containing protein</fullName>
    </recommendedName>
</protein>
<reference evidence="9" key="1">
    <citation type="submission" date="2016-12" db="EMBL/GenBank/DDBJ databases">
        <title>Comparative genomic analysis reveals the diversity, evolution, and environmental adaptation strategies of the genus Vibrio.</title>
        <authorList>
            <person name="Lin H."/>
            <person name="Wang X."/>
            <person name="Zhang X.-H."/>
        </authorList>
    </citation>
    <scope>NUCLEOTIDE SEQUENCE [LARGE SCALE GENOMIC DNA]</scope>
    <source>
        <strain evidence="9">QT6D1</strain>
    </source>
</reference>
<keyword evidence="2" id="KW-0472">Membrane</keyword>
<proteinExistence type="predicted"/>
<dbReference type="KEGG" id="vsh:BSZ05_10065"/>
<dbReference type="Gene3D" id="2.40.128.200">
    <property type="match status" value="1"/>
</dbReference>
<evidence type="ECO:0000256" key="1">
    <source>
        <dbReference type="ARBA" id="ARBA00022729"/>
    </source>
</evidence>
<gene>
    <name evidence="7" type="ORF">BSZ05_10065</name>
    <name evidence="8" type="ORF">ECB94_12660</name>
</gene>
<dbReference type="GeneID" id="64085136"/>
<dbReference type="PROSITE" id="PS51257">
    <property type="entry name" value="PROKAR_LIPOPROTEIN"/>
    <property type="match status" value="1"/>
</dbReference>
<feature type="signal peptide" evidence="5">
    <location>
        <begin position="1"/>
        <end position="22"/>
    </location>
</feature>
<dbReference type="Proteomes" id="UP000279760">
    <property type="component" value="Chromosome 1"/>
</dbReference>
<evidence type="ECO:0000259" key="6">
    <source>
        <dbReference type="Pfam" id="PF09864"/>
    </source>
</evidence>
<dbReference type="InterPro" id="IPR018660">
    <property type="entry name" value="MliC"/>
</dbReference>
<sequence length="122" mass="13277">MMLSIAKKTLLPVLLVSGLAACSSGGQTESTAGNYHVLQYECDSQNFQVTQLSSEQILLLIDKTEYPLHRVPSASGVRYTLDGESQTDSNIELFSKGREGMLTMNGVTDKSCRMTTRSIPKG</sequence>
<evidence type="ECO:0000256" key="4">
    <source>
        <dbReference type="ARBA" id="ARBA00023288"/>
    </source>
</evidence>
<feature type="domain" description="C-type lysozyme inhibitor" evidence="6">
    <location>
        <begin position="40"/>
        <end position="109"/>
    </location>
</feature>
<dbReference type="RefSeq" id="WP_050798666.1">
    <property type="nucleotide sequence ID" value="NZ_CP018308.1"/>
</dbReference>
<evidence type="ECO:0000313" key="7">
    <source>
        <dbReference type="EMBL" id="ASI90102.1"/>
    </source>
</evidence>
<evidence type="ECO:0000256" key="5">
    <source>
        <dbReference type="SAM" id="SignalP"/>
    </source>
</evidence>
<dbReference type="InterPro" id="IPR036328">
    <property type="entry name" value="MliC_sf"/>
</dbReference>
<reference evidence="7" key="2">
    <citation type="journal article" date="2018" name="BMC Genomics">
        <title>Comparative genomic analysis reveals the evolution and environmental adaptation strategies of vibrios.</title>
        <authorList>
            <person name="Lin H."/>
            <person name="Yu M."/>
            <person name="Wang X."/>
            <person name="Zhang X.H."/>
        </authorList>
    </citation>
    <scope>NUCLEOTIDE SEQUENCE</scope>
    <source>
        <strain evidence="7">QT6D1</strain>
    </source>
</reference>
<dbReference type="AlphaFoldDB" id="A0A2C9PBI1"/>
<evidence type="ECO:0000313" key="10">
    <source>
        <dbReference type="Proteomes" id="UP000279760"/>
    </source>
</evidence>